<dbReference type="PROSITE" id="PS00139">
    <property type="entry name" value="THIOL_PROTEASE_CYS"/>
    <property type="match status" value="1"/>
</dbReference>
<dbReference type="InterPro" id="IPR036213">
    <property type="entry name" value="Calpain_III_sf"/>
</dbReference>
<evidence type="ECO:0000256" key="1">
    <source>
        <dbReference type="ARBA" id="ARBA00007623"/>
    </source>
</evidence>
<organism evidence="9 10">
    <name type="scientific">Amphibalanus amphitrite</name>
    <name type="common">Striped barnacle</name>
    <name type="synonym">Balanus amphitrite</name>
    <dbReference type="NCBI Taxonomy" id="1232801"/>
    <lineage>
        <taxon>Eukaryota</taxon>
        <taxon>Metazoa</taxon>
        <taxon>Ecdysozoa</taxon>
        <taxon>Arthropoda</taxon>
        <taxon>Crustacea</taxon>
        <taxon>Multicrustacea</taxon>
        <taxon>Cirripedia</taxon>
        <taxon>Thoracica</taxon>
        <taxon>Thoracicalcarea</taxon>
        <taxon>Balanomorpha</taxon>
        <taxon>Balanoidea</taxon>
        <taxon>Balanidae</taxon>
        <taxon>Amphibalaninae</taxon>
        <taxon>Amphibalanus</taxon>
    </lineage>
</organism>
<feature type="active site" evidence="5 6">
    <location>
        <position position="355"/>
    </location>
</feature>
<keyword evidence="3 6" id="KW-0378">Hydrolase</keyword>
<feature type="active site" evidence="5 6">
    <location>
        <position position="172"/>
    </location>
</feature>
<dbReference type="InterPro" id="IPR038765">
    <property type="entry name" value="Papain-like_cys_pep_sf"/>
</dbReference>
<dbReference type="InterPro" id="IPR001300">
    <property type="entry name" value="Peptidase_C2_calpain_cat"/>
</dbReference>
<dbReference type="GO" id="GO:0004198">
    <property type="term" value="F:calcium-dependent cysteine-type endopeptidase activity"/>
    <property type="evidence" value="ECO:0007669"/>
    <property type="project" value="InterPro"/>
</dbReference>
<dbReference type="PANTHER" id="PTHR10183">
    <property type="entry name" value="CALPAIN"/>
    <property type="match status" value="1"/>
</dbReference>
<keyword evidence="4 6" id="KW-0788">Thiol protease</keyword>
<feature type="active site" evidence="5 6">
    <location>
        <position position="330"/>
    </location>
</feature>
<dbReference type="PRINTS" id="PR00704">
    <property type="entry name" value="CALPAIN"/>
</dbReference>
<evidence type="ECO:0000256" key="5">
    <source>
        <dbReference type="PIRSR" id="PIRSR622684-1"/>
    </source>
</evidence>
<feature type="region of interest" description="Disordered" evidence="7">
    <location>
        <begin position="47"/>
        <end position="96"/>
    </location>
</feature>
<dbReference type="InterPro" id="IPR000169">
    <property type="entry name" value="Pept_cys_AS"/>
</dbReference>
<dbReference type="PROSITE" id="PS50203">
    <property type="entry name" value="CALPAIN_CAT"/>
    <property type="match status" value="1"/>
</dbReference>
<dbReference type="OrthoDB" id="424753at2759"/>
<dbReference type="InterPro" id="IPR033883">
    <property type="entry name" value="C2_III"/>
</dbReference>
<dbReference type="Proteomes" id="UP000440578">
    <property type="component" value="Unassembled WGS sequence"/>
</dbReference>
<dbReference type="GO" id="GO:0005737">
    <property type="term" value="C:cytoplasm"/>
    <property type="evidence" value="ECO:0007669"/>
    <property type="project" value="TreeGrafter"/>
</dbReference>
<dbReference type="InterPro" id="IPR022684">
    <property type="entry name" value="Calpain_cysteine_protease"/>
</dbReference>
<dbReference type="FunFam" id="3.90.70.10:FF:000114">
    <property type="entry name" value="Calpain a"/>
    <property type="match status" value="1"/>
</dbReference>
<protein>
    <submittedName>
        <fullName evidence="9">Calpain-A</fullName>
    </submittedName>
</protein>
<dbReference type="Pfam" id="PF00648">
    <property type="entry name" value="Peptidase_C2"/>
    <property type="match status" value="1"/>
</dbReference>
<dbReference type="SUPFAM" id="SSF49758">
    <property type="entry name" value="Calpain large subunit, middle domain (domain III)"/>
    <property type="match status" value="1"/>
</dbReference>
<dbReference type="EMBL" id="VIIS01001799">
    <property type="protein sequence ID" value="KAF0292673.1"/>
    <property type="molecule type" value="Genomic_DNA"/>
</dbReference>
<dbReference type="CDD" id="cd00044">
    <property type="entry name" value="CysPc"/>
    <property type="match status" value="1"/>
</dbReference>
<dbReference type="InterPro" id="IPR022683">
    <property type="entry name" value="Calpain_III"/>
</dbReference>
<reference evidence="9 10" key="1">
    <citation type="submission" date="2019-07" db="EMBL/GenBank/DDBJ databases">
        <title>Draft genome assembly of a fouling barnacle, Amphibalanus amphitrite (Darwin, 1854): The first reference genome for Thecostraca.</title>
        <authorList>
            <person name="Kim W."/>
        </authorList>
    </citation>
    <scope>NUCLEOTIDE SEQUENCE [LARGE SCALE GENOMIC DNA]</scope>
    <source>
        <strain evidence="9">SNU_AA5</strain>
        <tissue evidence="9">Soma without cirri and trophi</tissue>
    </source>
</reference>
<evidence type="ECO:0000256" key="3">
    <source>
        <dbReference type="ARBA" id="ARBA00022801"/>
    </source>
</evidence>
<evidence type="ECO:0000256" key="6">
    <source>
        <dbReference type="PROSITE-ProRule" id="PRU00239"/>
    </source>
</evidence>
<evidence type="ECO:0000259" key="8">
    <source>
        <dbReference type="PROSITE" id="PS50203"/>
    </source>
</evidence>
<keyword evidence="10" id="KW-1185">Reference proteome</keyword>
<name>A0A6A4VGK3_AMPAM</name>
<comment type="caution">
    <text evidence="9">The sequence shown here is derived from an EMBL/GenBank/DDBJ whole genome shotgun (WGS) entry which is preliminary data.</text>
</comment>
<dbReference type="CDD" id="cd00214">
    <property type="entry name" value="Calpain_III"/>
    <property type="match status" value="1"/>
</dbReference>
<feature type="compositionally biased region" description="Acidic residues" evidence="7">
    <location>
        <begin position="81"/>
        <end position="91"/>
    </location>
</feature>
<gene>
    <name evidence="9" type="primary">CalpA</name>
    <name evidence="9" type="ORF">FJT64_009296</name>
</gene>
<dbReference type="PANTHER" id="PTHR10183:SF379">
    <property type="entry name" value="CALPAIN-5"/>
    <property type="match status" value="1"/>
</dbReference>
<dbReference type="AlphaFoldDB" id="A0A6A4VGK3"/>
<dbReference type="Gene3D" id="2.60.120.380">
    <property type="match status" value="1"/>
</dbReference>
<dbReference type="Pfam" id="PF01067">
    <property type="entry name" value="Calpain_III"/>
    <property type="match status" value="1"/>
</dbReference>
<comment type="similarity">
    <text evidence="1">Belongs to the peptidase C2 family.</text>
</comment>
<keyword evidence="2 6" id="KW-0645">Protease</keyword>
<proteinExistence type="inferred from homology"/>
<dbReference type="SMART" id="SM00720">
    <property type="entry name" value="calpain_III"/>
    <property type="match status" value="1"/>
</dbReference>
<dbReference type="SMART" id="SM00230">
    <property type="entry name" value="CysPc"/>
    <property type="match status" value="1"/>
</dbReference>
<evidence type="ECO:0000256" key="2">
    <source>
        <dbReference type="ARBA" id="ARBA00022670"/>
    </source>
</evidence>
<evidence type="ECO:0000256" key="7">
    <source>
        <dbReference type="SAM" id="MobiDB-lite"/>
    </source>
</evidence>
<dbReference type="InterPro" id="IPR022682">
    <property type="entry name" value="Calpain_domain_III"/>
</dbReference>
<dbReference type="Gene3D" id="3.90.70.10">
    <property type="entry name" value="Cysteine proteinases"/>
    <property type="match status" value="1"/>
</dbReference>
<evidence type="ECO:0000256" key="4">
    <source>
        <dbReference type="ARBA" id="ARBA00022807"/>
    </source>
</evidence>
<dbReference type="GO" id="GO:0006508">
    <property type="term" value="P:proteolysis"/>
    <property type="evidence" value="ECO:0007669"/>
    <property type="project" value="UniProtKB-KW"/>
</dbReference>
<sequence length="584" mass="65222">MGCGQSTSASPVVAEQNGQISEESASKKVYDDRITLPNNQKFRITVSPASTVIDDEGAARARSAGVNPQDDCQQRPKTGEEGEFEQPEAEFDGGNLGLNNVEEVPRLLDSLPEGQLYEDAEFPAEDSSLYFSSRSTGDEVVWKRPHELAENAQLFVEGVSRRDVVQGVLGDCWFLSSCCAIAKEAKLIERVVPPNQPLSGDGYHGCVRFSFWRFGDWVDVYIDDRLPTKNGALFNAKCVDPNEFWVALLEKAYAKLHGSYEALEGGQAMDALVDLTGGLAERFDLAEHDQSYLFRHLYKSTVAGAFITCSRKGDWREANKADELGLVQGHAYTVTGLARPQHQTLGRPRLVRIRNPWADHVEWNGAWSDSDERWSGVDEVTRGRLGVTSLADGEFWMEFSDFCAQFEEASVCTLGPDYDNDGRVDHVGQVQQIRGEWVPGKNAGGSRNNFEKFATNPQYLLTVVDPTPDETDDDDSDKVPVLVTLMQEYRRSQRQFGIKMAQIGFLVYKVDNPIQRVPQKHFMYHYEDASSGTYINYREVAARLELKPGHYVVIPATFAPETPGHFMLRVFSAGNFTLKQLPDA</sequence>
<feature type="domain" description="Calpain catalytic" evidence="8">
    <location>
        <begin position="116"/>
        <end position="415"/>
    </location>
</feature>
<dbReference type="SUPFAM" id="SSF54001">
    <property type="entry name" value="Cysteine proteinases"/>
    <property type="match status" value="1"/>
</dbReference>
<feature type="compositionally biased region" description="Polar residues" evidence="7">
    <location>
        <begin position="1"/>
        <end position="23"/>
    </location>
</feature>
<accession>A0A6A4VGK3</accession>
<evidence type="ECO:0000313" key="9">
    <source>
        <dbReference type="EMBL" id="KAF0292673.1"/>
    </source>
</evidence>
<evidence type="ECO:0000313" key="10">
    <source>
        <dbReference type="Proteomes" id="UP000440578"/>
    </source>
</evidence>
<feature type="region of interest" description="Disordered" evidence="7">
    <location>
        <begin position="1"/>
        <end position="27"/>
    </location>
</feature>